<proteinExistence type="predicted"/>
<accession>A0A8S5P5F9</accession>
<protein>
    <submittedName>
        <fullName evidence="1">Uncharacterized protein</fullName>
    </submittedName>
</protein>
<sequence>MAKKQLNYIVYSKEKISPQSFIDFWQPKLNESDKKKITIEEFMDIANEVNGLTNLEIIWSSYDDFEKETYKSEYESKNLPYIKPGWSLSFPSDGTNVLLEQIFQDKQYLVQEDFPSYWSDNMTKLLADEDYVPDNIVAYDEEFNVNTKVQPVNIRVWIYCKSIDSVIDVSQFIMNCNVNKSFKTGDFSFTLVPFRDAKKENVFGASYQDVFNVVTKEGNDVKSYLEKVVQANDIVFVRFERLKLEGESDSEDANTIFVSPNKLAETDGSYNVWDMIGFIDESSTQYSSEDNVKTTTVSGRDISKLFEEDGSYFIPLIDVENTKQHWVYLGRPQDSWYKRNVLTGSYNYIWSYKYKRINEIIWFVINIMSNIGVCKNELFKSWKDKRIQSYQVEGLEAAKVNGIWQIVKTYMSPEVQQRIVVDSSIGNPNGTLMDYMSRCCQYPFVEFFFDTYINTIDLIVRQPPFTEHAIMDVFEKGGYITITPDNVLSYNLSYDSRIYSWFQIHVQNNNILGDKQQVNLAFVPIVYLNEYAELWGNRKLEINDMYAQMRVINGYEGPEQFVTMQAALLNDLIYIVESNAYLPFTRTGTIVINGDRRIKVGSFVLNESTNEFFYVLSVSNEVSFTEGGIDRRTIIQVERGMYVPILKGSSTLGTSKRQDNSQVGASNASINEAISPTGGSFKPSYFKLVDLKELRQAAKSAQQGNLTTATSPIVNKSQFEYFLNRKMYGGLK</sequence>
<organism evidence="1">
    <name type="scientific">Herelleviridae sp. cttEB8</name>
    <dbReference type="NCBI Taxonomy" id="2825832"/>
    <lineage>
        <taxon>Viruses</taxon>
        <taxon>Duplodnaviria</taxon>
        <taxon>Heunggongvirae</taxon>
        <taxon>Uroviricota</taxon>
        <taxon>Caudoviricetes</taxon>
        <taxon>Herelleviridae</taxon>
    </lineage>
</organism>
<reference evidence="1" key="1">
    <citation type="journal article" date="2021" name="Proc. Natl. Acad. Sci. U.S.A.">
        <title>A Catalog of Tens of Thousands of Viruses from Human Metagenomes Reveals Hidden Associations with Chronic Diseases.</title>
        <authorList>
            <person name="Tisza M.J."/>
            <person name="Buck C.B."/>
        </authorList>
    </citation>
    <scope>NUCLEOTIDE SEQUENCE</scope>
    <source>
        <strain evidence="1">CttEB8</strain>
    </source>
</reference>
<name>A0A8S5P5F9_9CAUD</name>
<dbReference type="EMBL" id="BK015344">
    <property type="protein sequence ID" value="DAE02318.1"/>
    <property type="molecule type" value="Genomic_DNA"/>
</dbReference>
<evidence type="ECO:0000313" key="1">
    <source>
        <dbReference type="EMBL" id="DAE02318.1"/>
    </source>
</evidence>